<name>A0A542DZW9_9MICO</name>
<sequence length="265" mass="28570">MEQPELDARLQAYYTDEFVEAERLTTRSAQGRLELERVQEVVRGLIPAGSRVVDVGGATGVHAAALAAAGYDVVLVDPVPAQVAQAARVGTFRAVVGDARRLEVEDDWADAALLLGPLYHLASRADRLTALREAARVVRPGGWVVAAAIPRLARLTSMLTARGLPPVSTHEWTALLERGDPTAFGRFPGGHFHTAQELADELTDAGLDDVEVFAVEGPDGFAFEQLAEVDEEAHQAASLLARRFGHLPRVRDLSPHVLAVGRVRE</sequence>
<gene>
    <name evidence="2" type="ORF">FB458_1686</name>
</gene>
<dbReference type="PANTHER" id="PTHR43591">
    <property type="entry name" value="METHYLTRANSFERASE"/>
    <property type="match status" value="1"/>
</dbReference>
<dbReference type="AlphaFoldDB" id="A0A542DZW9"/>
<dbReference type="OrthoDB" id="9810615at2"/>
<dbReference type="SUPFAM" id="SSF53335">
    <property type="entry name" value="S-adenosyl-L-methionine-dependent methyltransferases"/>
    <property type="match status" value="1"/>
</dbReference>
<keyword evidence="2" id="KW-0489">Methyltransferase</keyword>
<keyword evidence="2" id="KW-0830">Ubiquinone</keyword>
<accession>A0A542DZW9</accession>
<evidence type="ECO:0000313" key="2">
    <source>
        <dbReference type="EMBL" id="TQJ08596.1"/>
    </source>
</evidence>
<dbReference type="GO" id="GO:0032259">
    <property type="term" value="P:methylation"/>
    <property type="evidence" value="ECO:0007669"/>
    <property type="project" value="UniProtKB-KW"/>
</dbReference>
<reference evidence="2 3" key="1">
    <citation type="submission" date="2019-06" db="EMBL/GenBank/DDBJ databases">
        <title>Sequencing the genomes of 1000 actinobacteria strains.</title>
        <authorList>
            <person name="Klenk H.-P."/>
        </authorList>
    </citation>
    <scope>NUCLEOTIDE SEQUENCE [LARGE SCALE GENOMIC DNA]</scope>
    <source>
        <strain evidence="2 3">DSM 18607</strain>
    </source>
</reference>
<dbReference type="EMBL" id="VFMN01000001">
    <property type="protein sequence ID" value="TQJ08596.1"/>
    <property type="molecule type" value="Genomic_DNA"/>
</dbReference>
<protein>
    <submittedName>
        <fullName evidence="2">Ubiquinone/menaquinone biosynthesis C-methylase UbiE</fullName>
    </submittedName>
</protein>
<dbReference type="Proteomes" id="UP000317893">
    <property type="component" value="Unassembled WGS sequence"/>
</dbReference>
<evidence type="ECO:0000313" key="3">
    <source>
        <dbReference type="Proteomes" id="UP000317893"/>
    </source>
</evidence>
<keyword evidence="3" id="KW-1185">Reference proteome</keyword>
<dbReference type="CDD" id="cd02440">
    <property type="entry name" value="AdoMet_MTases"/>
    <property type="match status" value="1"/>
</dbReference>
<dbReference type="PANTHER" id="PTHR43591:SF24">
    <property type="entry name" value="2-METHOXY-6-POLYPRENYL-1,4-BENZOQUINOL METHYLASE, MITOCHONDRIAL"/>
    <property type="match status" value="1"/>
</dbReference>
<proteinExistence type="predicted"/>
<feature type="domain" description="Methyltransferase type 11" evidence="1">
    <location>
        <begin position="53"/>
        <end position="145"/>
    </location>
</feature>
<dbReference type="Pfam" id="PF08241">
    <property type="entry name" value="Methyltransf_11"/>
    <property type="match status" value="1"/>
</dbReference>
<dbReference type="InterPro" id="IPR013216">
    <property type="entry name" value="Methyltransf_11"/>
</dbReference>
<dbReference type="GO" id="GO:0008757">
    <property type="term" value="F:S-adenosylmethionine-dependent methyltransferase activity"/>
    <property type="evidence" value="ECO:0007669"/>
    <property type="project" value="InterPro"/>
</dbReference>
<dbReference type="InterPro" id="IPR029063">
    <property type="entry name" value="SAM-dependent_MTases_sf"/>
</dbReference>
<evidence type="ECO:0000259" key="1">
    <source>
        <dbReference type="Pfam" id="PF08241"/>
    </source>
</evidence>
<dbReference type="RefSeq" id="WP_141848096.1">
    <property type="nucleotide sequence ID" value="NZ_BAAAPR010000004.1"/>
</dbReference>
<comment type="caution">
    <text evidence="2">The sequence shown here is derived from an EMBL/GenBank/DDBJ whole genome shotgun (WGS) entry which is preliminary data.</text>
</comment>
<keyword evidence="2" id="KW-0808">Transferase</keyword>
<organism evidence="2 3">
    <name type="scientific">Lapillicoccus jejuensis</name>
    <dbReference type="NCBI Taxonomy" id="402171"/>
    <lineage>
        <taxon>Bacteria</taxon>
        <taxon>Bacillati</taxon>
        <taxon>Actinomycetota</taxon>
        <taxon>Actinomycetes</taxon>
        <taxon>Micrococcales</taxon>
        <taxon>Intrasporangiaceae</taxon>
        <taxon>Lapillicoccus</taxon>
    </lineage>
</organism>
<dbReference type="Gene3D" id="3.40.50.150">
    <property type="entry name" value="Vaccinia Virus protein VP39"/>
    <property type="match status" value="1"/>
</dbReference>